<name>A0A1I8BGP6_MELHA</name>
<feature type="transmembrane region" description="Helical" evidence="1">
    <location>
        <begin position="18"/>
        <end position="37"/>
    </location>
</feature>
<keyword evidence="1" id="KW-0812">Transmembrane</keyword>
<keyword evidence="1" id="KW-1133">Transmembrane helix</keyword>
<proteinExistence type="predicted"/>
<protein>
    <submittedName>
        <fullName evidence="3">Penicillin-binding protein</fullName>
    </submittedName>
</protein>
<evidence type="ECO:0000313" key="3">
    <source>
        <dbReference type="WBParaSite" id="MhA1_Contig223.frz3.gene13"/>
    </source>
</evidence>
<dbReference type="AlphaFoldDB" id="A0A1I8BGP6"/>
<keyword evidence="1" id="KW-0472">Membrane</keyword>
<evidence type="ECO:0000313" key="2">
    <source>
        <dbReference type="Proteomes" id="UP000095281"/>
    </source>
</evidence>
<organism evidence="2 3">
    <name type="scientific">Meloidogyne hapla</name>
    <name type="common">Root-knot nematode worm</name>
    <dbReference type="NCBI Taxonomy" id="6305"/>
    <lineage>
        <taxon>Eukaryota</taxon>
        <taxon>Metazoa</taxon>
        <taxon>Ecdysozoa</taxon>
        <taxon>Nematoda</taxon>
        <taxon>Chromadorea</taxon>
        <taxon>Rhabditida</taxon>
        <taxon>Tylenchina</taxon>
        <taxon>Tylenchomorpha</taxon>
        <taxon>Tylenchoidea</taxon>
        <taxon>Meloidogynidae</taxon>
        <taxon>Meloidogyninae</taxon>
        <taxon>Meloidogyne</taxon>
    </lineage>
</organism>
<reference evidence="3" key="1">
    <citation type="submission" date="2016-11" db="UniProtKB">
        <authorList>
            <consortium name="WormBaseParasite"/>
        </authorList>
    </citation>
    <scope>IDENTIFICATION</scope>
</reference>
<dbReference type="Gene3D" id="3.40.50.2000">
    <property type="entry name" value="Glycogen Phosphorylase B"/>
    <property type="match status" value="1"/>
</dbReference>
<dbReference type="WBParaSite" id="MhA1_Contig223.frz3.gene13">
    <property type="protein sequence ID" value="MhA1_Contig223.frz3.gene13"/>
    <property type="gene ID" value="MhA1_Contig223.frz3.gene13"/>
</dbReference>
<keyword evidence="2" id="KW-1185">Reference proteome</keyword>
<sequence>MSIRQDIFLLFKYTKIKIIGLVLLLIIFYLLMLKLLIHEKIYIYYTSQRVQVTEKGTKRILRIAQIAPPEISVPPKTYGGIERTISYLTEEQVRRGHKVS</sequence>
<evidence type="ECO:0000256" key="1">
    <source>
        <dbReference type="SAM" id="Phobius"/>
    </source>
</evidence>
<dbReference type="Proteomes" id="UP000095281">
    <property type="component" value="Unplaced"/>
</dbReference>
<accession>A0A1I8BGP6</accession>